<proteinExistence type="predicted"/>
<dbReference type="Gene3D" id="2.160.20.10">
    <property type="entry name" value="Single-stranded right-handed beta-helix, Pectin lyase-like"/>
    <property type="match status" value="2"/>
</dbReference>
<dbReference type="Pfam" id="PF18676">
    <property type="entry name" value="MBG_2"/>
    <property type="match status" value="1"/>
</dbReference>
<keyword evidence="2" id="KW-0964">Secreted</keyword>
<feature type="domain" description="Filamentous haemagglutinin FhaB/tRNA nuclease CdiA-like TPS" evidence="4">
    <location>
        <begin position="39"/>
        <end position="151"/>
    </location>
</feature>
<dbReference type="Pfam" id="PF18888">
    <property type="entry name" value="DUF5650"/>
    <property type="match status" value="16"/>
</dbReference>
<dbReference type="InterPro" id="IPR050909">
    <property type="entry name" value="Bact_Autotransporter_VF"/>
</dbReference>
<feature type="non-terminal residue" evidence="5">
    <location>
        <position position="2209"/>
    </location>
</feature>
<dbReference type="SUPFAM" id="SSF51126">
    <property type="entry name" value="Pectin lyase-like"/>
    <property type="match status" value="1"/>
</dbReference>
<comment type="subcellular location">
    <subcellularLocation>
        <location evidence="1">Secreted</location>
    </subcellularLocation>
</comment>
<dbReference type="PANTHER" id="PTHR12338">
    <property type="entry name" value="AUTOTRANSPORTER"/>
    <property type="match status" value="1"/>
</dbReference>
<gene>
    <name evidence="5" type="ORF">NP603_11515</name>
</gene>
<dbReference type="Gene3D" id="3.30.210.10">
    <property type="entry name" value="DNA polymerase, thumb domain"/>
    <property type="match status" value="1"/>
</dbReference>
<dbReference type="InterPro" id="IPR012334">
    <property type="entry name" value="Pectin_lyas_fold"/>
</dbReference>
<evidence type="ECO:0000256" key="3">
    <source>
        <dbReference type="ARBA" id="ARBA00022729"/>
    </source>
</evidence>
<organism evidence="5 6">
    <name type="scientific">Methylomonas aurea</name>
    <dbReference type="NCBI Taxonomy" id="2952224"/>
    <lineage>
        <taxon>Bacteria</taxon>
        <taxon>Pseudomonadati</taxon>
        <taxon>Pseudomonadota</taxon>
        <taxon>Gammaproteobacteria</taxon>
        <taxon>Methylococcales</taxon>
        <taxon>Methylococcaceae</taxon>
        <taxon>Methylomonas</taxon>
    </lineage>
</organism>
<dbReference type="InterPro" id="IPR037160">
    <property type="entry name" value="DNA_Pol_thumb_sf"/>
</dbReference>
<evidence type="ECO:0000313" key="5">
    <source>
        <dbReference type="EMBL" id="MCQ8181739.1"/>
    </source>
</evidence>
<dbReference type="InterPro" id="IPR043710">
    <property type="entry name" value="DUF5650"/>
</dbReference>
<dbReference type="SMART" id="SM00912">
    <property type="entry name" value="Haemagg_act"/>
    <property type="match status" value="1"/>
</dbReference>
<dbReference type="RefSeq" id="WP_256611030.1">
    <property type="nucleotide sequence ID" value="NZ_JANIBM010000011.1"/>
</dbReference>
<evidence type="ECO:0000313" key="6">
    <source>
        <dbReference type="Proteomes" id="UP001524569"/>
    </source>
</evidence>
<sequence length="2209" mass="222036">MTKYPNHHVPVHLNPRPLVLAIQLALAGGWQHAVAEPAPNELPTGGQVVSGQASIQQNAARMDVIQSSQKAIINWQTFNIGASAHVDFQQPNASAIALNRVTSGNASEIAGKLTANGQVYLVNPNGVIFGKTAQVDVGGMAASTMNIRDEDFNNGNYHFKRDGSTAQIVNEGNIKAGDGGYVALLATNVKNEGIVQARLGTVAVAGGDGVKLELDEGKLVNIQVDPATVDSLIENKQLIRADGGRVIMTATAADQLHSAVINNSGVVEAKAIVNRGGTIELIGDEVANSGTLDVAAADGSNGGKVVERGKLVVDTGSIRADGDTGGTVELHGDRILQTGTISAEGKNGNGGSITLAAESRVLQTASAQLNANGSQDGGEISVTAGADGGVFSSATMNANGANGRGGNITVTGGTDVKLAAAKLNANGALGGGKIAVGGGFQGKDSSIRNAALTRINPYTKLQADATVNGDGGQVVIWSEQHTDFYGEISAKGGSAGGDGGTVETSSHDTLIFGGTVTTLAPAGNNGTLLLDPHNITIDSSGKYPQFDFEDPNPTNNSGVMTGYGTTTSVLWNTNVAVTDPYDDFGGQDAGAVYLFNGWTGGLISTLTGSHANDRFGSGGITQLYSQNTNTAVNTAVNFVGNFLISSPHWDGGKGAVTWAAGNGSVSGVISSSNSLVGSSAGDAVGSGSIVLVDNYYGATGHTWSNDNGYLKYLVLNPQWNANTGAVTMGSALSGISGVISSANSLVGGTAGDRIGSAGITQFVTEFHDYNSSGALITATEYYRNYFAIASPHWQNGANVDAGAVTWGSGSAALTGTVGSSNSLVGSNANDQVGSCDIKVLYYSNSTNYNSNPPGFGHVNTYRTDVAYVVASPHWDGDKGAVTWLNGATGYASGGATAGFAVSSANSLVGATAGDLVGSGGIQVLSHYTSRSADTGYTSTHPYYLVLSPHFNNGGNADAGAITWGDGRTITHGTTSTTNFIGQPLNNIPTETSTNNGGISGVIGSGNSLVGDQAGDQVGSGGVTFLNQDPGYVVLSPLWHSSAGAVTFWDATAAKTGTLGSANSLVGATANDHIGGGGILLKSGYYLVLSPDWDNGGAIDAGAVTWGSKTSGVSGVVGAGNSLVGSTSNDGVGGDVNNIVDVGAADYVVLTPTWDNGANVDAGAASWGSFGSGVSGAISSSNSLIGSNTNDRVGSGGIVATYNGVETANNWSYTYYYGVISPHWNNDRGAVTFGAEATGIQGTVGAGNSLVGDTAGDQVGSGGVKTGQYTELTYNGSTWSGTRTAYYLVDSPNWSNGGTANVGAITKTAAASGITGSISSANSLVGGTANDQIGSGGITMLPYDWTTGPANANGQKQYHLDYYAIASPNWDNAATADAGAVTWGSVTTTAGAASPLTGNASAANSLVGTHANDRVGSGGVVALPAEYNNTTRVGYVVISPDWGDGTSTQLGAVTWGSRLTGALGAVTGSNSLIGATSGDRIGSGGVTVLTNGYDPTSGQYVYNYLVLSPHWHNGVNADAGAVTWVAEKTGYAYGEGARGAVVGSSNSVVGSTAGDQVGSDGITDLYVSYLIGSRHWHNGSAANAGAITWGRAATGVAGVVSASNSLVGTYDNQDVGLNQVILTQNYNTYYYDYMVIDADWKNGALTNAGAITYGDAFYGIFGEISEANSIVGRTANSGMSFNTGGPWAEWYQYAGTNYFSLLPGFAYDHGDTFVVSFANENTGRVTSGLADPSRVTYSMAQDQNVTIAPGVLTNLLGWGVNVTLQANNDITVNSALNVTGLNSALATLTLDAGRSIYINSDIATGDGSLVLHANDQSANGVVDSQRDAGNAVIEVANGVTINAGAGSVTMELRDGAGNTEDDSGNITLAGQILADTISIVHRGTGGTSGSKNIVLNSGAALTASGTGDALVLAAASGGELVNNVGSGVLSAANGRWLVYLYSPSGSTEGGLTGAAGSALPRLYNRTYDGNAPGTIVAGNHLIYAYQPSLSVDVGNISKTYGDADPSASSALSGYVSDDGVTDNATIAGLSGSPSFSIVGGTAGTGRAVGDYTVNGAVGTAAISGGAGYSTTIGTGGASGTLTVNKKTLTVTAAADSKTYNGAGYSGGNGVNISGFVNSENAGVLGGTLSYSGTSQGAINAGSYIITPNGYTSSNYDFSYANGTLTINPYVISLTGTRGYDGGTNIAAGILSLGTLVGSETLVLSGTGTCA</sequence>
<dbReference type="InterPro" id="IPR008638">
    <property type="entry name" value="FhaB/CdiA-like_TPS"/>
</dbReference>
<reference evidence="5 6" key="1">
    <citation type="submission" date="2022-07" db="EMBL/GenBank/DDBJ databases">
        <title>Methylomonas rivi sp. nov., Methylomonas rosea sp. nov., Methylomonas aureus sp. nov. and Methylomonas subterranea sp. nov., four novel methanotrophs isolated from a freshwater creek and the deep terrestrial subsurface.</title>
        <authorList>
            <person name="Abin C."/>
            <person name="Sankaranarayanan K."/>
            <person name="Garner C."/>
            <person name="Sindelar R."/>
            <person name="Kotary K."/>
            <person name="Garner R."/>
            <person name="Barclay S."/>
            <person name="Lawson P."/>
            <person name="Krumholz L."/>
        </authorList>
    </citation>
    <scope>NUCLEOTIDE SEQUENCE [LARGE SCALE GENOMIC DNA]</scope>
    <source>
        <strain evidence="5 6">SURF-1</strain>
    </source>
</reference>
<keyword evidence="6" id="KW-1185">Reference proteome</keyword>
<dbReference type="InterPro" id="IPR011050">
    <property type="entry name" value="Pectin_lyase_fold/virulence"/>
</dbReference>
<dbReference type="InterPro" id="IPR041286">
    <property type="entry name" value="MBG_2"/>
</dbReference>
<name>A0ABT1UHM6_9GAMM</name>
<protein>
    <submittedName>
        <fullName evidence="5">Filamentous hemagglutinin N-terminal domain-containing protein</fullName>
    </submittedName>
</protein>
<keyword evidence="3" id="KW-0732">Signal</keyword>
<dbReference type="NCBIfam" id="TIGR01901">
    <property type="entry name" value="adhes_NPXG"/>
    <property type="match status" value="1"/>
</dbReference>
<evidence type="ECO:0000256" key="1">
    <source>
        <dbReference type="ARBA" id="ARBA00004613"/>
    </source>
</evidence>
<dbReference type="Pfam" id="PF05860">
    <property type="entry name" value="TPS"/>
    <property type="match status" value="1"/>
</dbReference>
<evidence type="ECO:0000256" key="2">
    <source>
        <dbReference type="ARBA" id="ARBA00022525"/>
    </source>
</evidence>
<dbReference type="EMBL" id="JANIBM010000011">
    <property type="protein sequence ID" value="MCQ8181739.1"/>
    <property type="molecule type" value="Genomic_DNA"/>
</dbReference>
<accession>A0ABT1UHM6</accession>
<comment type="caution">
    <text evidence="5">The sequence shown here is derived from an EMBL/GenBank/DDBJ whole genome shotgun (WGS) entry which is preliminary data.</text>
</comment>
<evidence type="ECO:0000259" key="4">
    <source>
        <dbReference type="SMART" id="SM00912"/>
    </source>
</evidence>
<dbReference type="PANTHER" id="PTHR12338:SF8">
    <property type="entry name" value="HEME_HEMOPEXIN-BINDING PROTEIN"/>
    <property type="match status" value="1"/>
</dbReference>
<dbReference type="Proteomes" id="UP001524569">
    <property type="component" value="Unassembled WGS sequence"/>
</dbReference>